<keyword evidence="1" id="KW-0732">Signal</keyword>
<organism evidence="3 4">
    <name type="scientific">Ammonifex degensii (strain DSM 10501 / KC4)</name>
    <dbReference type="NCBI Taxonomy" id="429009"/>
    <lineage>
        <taxon>Bacteria</taxon>
        <taxon>Bacillati</taxon>
        <taxon>Bacillota</taxon>
        <taxon>Clostridia</taxon>
        <taxon>Thermoanaerobacterales</taxon>
        <taxon>Thermoanaerobacteraceae</taxon>
        <taxon>Ammonifex</taxon>
    </lineage>
</organism>
<proteinExistence type="predicted"/>
<feature type="signal peptide" evidence="1">
    <location>
        <begin position="1"/>
        <end position="27"/>
    </location>
</feature>
<dbReference type="KEGG" id="adg:Adeg_0786"/>
<keyword evidence="4" id="KW-1185">Reference proteome</keyword>
<dbReference type="eggNOG" id="COG1657">
    <property type="taxonomic scope" value="Bacteria"/>
</dbReference>
<feature type="domain" description="Copper amine oxidase-like N-terminal" evidence="2">
    <location>
        <begin position="43"/>
        <end position="152"/>
    </location>
</feature>
<reference evidence="3 4" key="1">
    <citation type="submission" date="2009-10" db="EMBL/GenBank/DDBJ databases">
        <title>Complete sequence of chromosome of Ammonifex degensii KC4.</title>
        <authorList>
            <consortium name="US DOE Joint Genome Institute"/>
            <person name="Kerfeld C."/>
            <person name="Goodner B."/>
            <person name="Huber H."/>
            <person name="Stetter K."/>
            <person name="Lucas S."/>
            <person name="Copeland A."/>
            <person name="Lapidus A."/>
            <person name="Glavina del Rio T."/>
            <person name="Dalin E."/>
            <person name="Tice H."/>
            <person name="Bruce D."/>
            <person name="Goodwin L."/>
            <person name="Pitluck S."/>
            <person name="Saunders E."/>
            <person name="Brettin T."/>
            <person name="Detter J.C."/>
            <person name="Han C."/>
            <person name="Larimer F."/>
            <person name="Land M."/>
            <person name="Hauser L."/>
            <person name="Kyrpides N."/>
            <person name="Ovchinnikova G."/>
            <person name="Richardson P."/>
        </authorList>
    </citation>
    <scope>NUCLEOTIDE SEQUENCE [LARGE SCALE GENOMIC DNA]</scope>
    <source>
        <strain evidence="4">DSM 10501 / KC4</strain>
    </source>
</reference>
<dbReference type="RefSeq" id="WP_015738807.1">
    <property type="nucleotide sequence ID" value="NC_013385.1"/>
</dbReference>
<dbReference type="InterPro" id="IPR012854">
    <property type="entry name" value="Cu_amine_oxidase-like_N"/>
</dbReference>
<evidence type="ECO:0000313" key="3">
    <source>
        <dbReference type="EMBL" id="ACX51929.1"/>
    </source>
</evidence>
<dbReference type="EMBL" id="CP001785">
    <property type="protein sequence ID" value="ACX51929.1"/>
    <property type="molecule type" value="Genomic_DNA"/>
</dbReference>
<sequence length="383" mass="41725">MRKAFGLASLLVAFALALFAWVPPGPAAELHAKFVIGKTTYWVKGQGHSMDVAPFVENDRTYVPVRFLAYALGVPESGVEWDPAARKVTLTKDGTTVALVVGRPTVWVNGRARAMDVAPLVIPPGRTVLPARFVAEAFGYTVVWDNATRSVLVYAPEPSGYRIDMALARAGKLAPPPGAVAPPDSGNTFSFPPSKKCRTLECRVGSRYATVTDWDGNTYTVDLGTECVLAGDAATVQRAKEWYPHIYNDSNTYVIPGLPDNSLYAVYVPFLKVAELIGVPKGNVVWDGEHLAVFGYKGKLANYQVFAAGSREVVANFSDYGEKISLVHPLLARDGLPMYGTSNMSDIKPLCCYMLRCFYDGGFNHETGVYRLEIRPLMGTTPQ</sequence>
<dbReference type="Gene3D" id="3.30.457.10">
    <property type="entry name" value="Copper amine oxidase-like, N-terminal domain"/>
    <property type="match status" value="2"/>
</dbReference>
<protein>
    <submittedName>
        <fullName evidence="3">Copper amine oxidase domain protein</fullName>
    </submittedName>
</protein>
<dbReference type="HOGENOM" id="CLU_720876_0_0_9"/>
<dbReference type="STRING" id="429009.Adeg_0786"/>
<evidence type="ECO:0000256" key="1">
    <source>
        <dbReference type="SAM" id="SignalP"/>
    </source>
</evidence>
<dbReference type="Proteomes" id="UP000002620">
    <property type="component" value="Chromosome"/>
</dbReference>
<evidence type="ECO:0000313" key="4">
    <source>
        <dbReference type="Proteomes" id="UP000002620"/>
    </source>
</evidence>
<dbReference type="SUPFAM" id="SSF55383">
    <property type="entry name" value="Copper amine oxidase, domain N"/>
    <property type="match status" value="2"/>
</dbReference>
<feature type="chain" id="PRO_5003001176" evidence="1">
    <location>
        <begin position="28"/>
        <end position="383"/>
    </location>
</feature>
<evidence type="ECO:0000259" key="2">
    <source>
        <dbReference type="Pfam" id="PF07833"/>
    </source>
</evidence>
<accession>C9RCF2</accession>
<gene>
    <name evidence="3" type="ordered locus">Adeg_0786</name>
</gene>
<dbReference type="InterPro" id="IPR036582">
    <property type="entry name" value="Mao_N_sf"/>
</dbReference>
<dbReference type="Pfam" id="PF07833">
    <property type="entry name" value="Cu_amine_oxidN1"/>
    <property type="match status" value="1"/>
</dbReference>
<dbReference type="AlphaFoldDB" id="C9RCF2"/>
<name>C9RCF2_AMMDK</name>